<reference evidence="2 3" key="1">
    <citation type="journal article" date="2013" name="Nat. Genet.">
        <title>The high-quality draft genome of peach (Prunus persica) identifies unique patterns of genetic diversity, domestication and genome evolution.</title>
        <authorList>
            <consortium name="International Peach Genome Initiative"/>
            <person name="Verde I."/>
            <person name="Abbott A.G."/>
            <person name="Scalabrin S."/>
            <person name="Jung S."/>
            <person name="Shu S."/>
            <person name="Marroni F."/>
            <person name="Zhebentyayeva T."/>
            <person name="Dettori M.T."/>
            <person name="Grimwood J."/>
            <person name="Cattonaro F."/>
            <person name="Zuccolo A."/>
            <person name="Rossini L."/>
            <person name="Jenkins J."/>
            <person name="Vendramin E."/>
            <person name="Meisel L.A."/>
            <person name="Decroocq V."/>
            <person name="Sosinski B."/>
            <person name="Prochnik S."/>
            <person name="Mitros T."/>
            <person name="Policriti A."/>
            <person name="Cipriani G."/>
            <person name="Dondini L."/>
            <person name="Ficklin S."/>
            <person name="Goodstein D.M."/>
            <person name="Xuan P."/>
            <person name="Del Fabbro C."/>
            <person name="Aramini V."/>
            <person name="Copetti D."/>
            <person name="Gonzalez S."/>
            <person name="Horner D.S."/>
            <person name="Falchi R."/>
            <person name="Lucas S."/>
            <person name="Mica E."/>
            <person name="Maldonado J."/>
            <person name="Lazzari B."/>
            <person name="Bielenberg D."/>
            <person name="Pirona R."/>
            <person name="Miculan M."/>
            <person name="Barakat A."/>
            <person name="Testolin R."/>
            <person name="Stella A."/>
            <person name="Tartarini S."/>
            <person name="Tonutti P."/>
            <person name="Arus P."/>
            <person name="Orellana A."/>
            <person name="Wells C."/>
            <person name="Main D."/>
            <person name="Vizzotto G."/>
            <person name="Silva H."/>
            <person name="Salamini F."/>
            <person name="Schmutz J."/>
            <person name="Morgante M."/>
            <person name="Rokhsar D.S."/>
        </authorList>
    </citation>
    <scope>NUCLEOTIDE SEQUENCE [LARGE SCALE GENOMIC DNA]</scope>
    <source>
        <strain evidence="3">cv. Nemared</strain>
    </source>
</reference>
<proteinExistence type="predicted"/>
<dbReference type="EMBL" id="CM007654">
    <property type="protein sequence ID" value="ONI09824.1"/>
    <property type="molecule type" value="Genomic_DNA"/>
</dbReference>
<feature type="compositionally biased region" description="Low complexity" evidence="1">
    <location>
        <begin position="69"/>
        <end position="81"/>
    </location>
</feature>
<organism evidence="2 3">
    <name type="scientific">Prunus persica</name>
    <name type="common">Peach</name>
    <name type="synonym">Amygdalus persica</name>
    <dbReference type="NCBI Taxonomy" id="3760"/>
    <lineage>
        <taxon>Eukaryota</taxon>
        <taxon>Viridiplantae</taxon>
        <taxon>Streptophyta</taxon>
        <taxon>Embryophyta</taxon>
        <taxon>Tracheophyta</taxon>
        <taxon>Spermatophyta</taxon>
        <taxon>Magnoliopsida</taxon>
        <taxon>eudicotyledons</taxon>
        <taxon>Gunneridae</taxon>
        <taxon>Pentapetalae</taxon>
        <taxon>rosids</taxon>
        <taxon>fabids</taxon>
        <taxon>Rosales</taxon>
        <taxon>Rosaceae</taxon>
        <taxon>Amygdaloideae</taxon>
        <taxon>Amygdaleae</taxon>
        <taxon>Prunus</taxon>
    </lineage>
</organism>
<dbReference type="Proteomes" id="UP000006882">
    <property type="component" value="Chromosome G4"/>
</dbReference>
<evidence type="ECO:0000313" key="3">
    <source>
        <dbReference type="Proteomes" id="UP000006882"/>
    </source>
</evidence>
<evidence type="ECO:0000256" key="1">
    <source>
        <dbReference type="SAM" id="MobiDB-lite"/>
    </source>
</evidence>
<evidence type="ECO:0000313" key="2">
    <source>
        <dbReference type="EMBL" id="ONI09824.1"/>
    </source>
</evidence>
<name>A0A251PE07_PRUPE</name>
<feature type="compositionally biased region" description="Polar residues" evidence="1">
    <location>
        <begin position="1"/>
        <end position="10"/>
    </location>
</feature>
<protein>
    <submittedName>
        <fullName evidence="2">Uncharacterized protein</fullName>
    </submittedName>
</protein>
<feature type="region of interest" description="Disordered" evidence="1">
    <location>
        <begin position="1"/>
        <end position="93"/>
    </location>
</feature>
<keyword evidence="3" id="KW-1185">Reference proteome</keyword>
<dbReference type="eggNOG" id="ENOG502SDC9">
    <property type="taxonomic scope" value="Eukaryota"/>
</dbReference>
<gene>
    <name evidence="2" type="ORF">PRUPE_4G011600</name>
</gene>
<dbReference type="AlphaFoldDB" id="A0A251PE07"/>
<accession>A0A251PE07</accession>
<feature type="compositionally biased region" description="Polar residues" evidence="1">
    <location>
        <begin position="218"/>
        <end position="227"/>
    </location>
</feature>
<feature type="region of interest" description="Disordered" evidence="1">
    <location>
        <begin position="206"/>
        <end position="227"/>
    </location>
</feature>
<dbReference type="Gramene" id="ONI09824">
    <property type="protein sequence ID" value="ONI09824"/>
    <property type="gene ID" value="PRUPE_4G011600"/>
</dbReference>
<sequence>MGANLSTFKRSSSSSAATQRPQQAGGGDGNSSPAGPSCMELLKPECLKVKAEKKKRKRPLTPERNKIQNNNNNNYNNNNNNTGGGGGASGSGTRLTTLEEWLLASPGHRGMKKPDNYNITGGELYVFRPHSRRVHPASSSSSKLPADHVPTAAAPLDSKARDSICLERFVKNDQINDKMKKKVSFRLPEEADIIIFYPSEEIMAVTDSDSDDEDYDIRTSTSQDVKS</sequence>